<gene>
    <name evidence="4" type="ORF">J2Z30_005963</name>
</gene>
<dbReference type="Pfam" id="PF00171">
    <property type="entry name" value="Aldedh"/>
    <property type="match status" value="1"/>
</dbReference>
<dbReference type="Gene3D" id="3.40.605.10">
    <property type="entry name" value="Aldehyde Dehydrogenase, Chain A, domain 1"/>
    <property type="match status" value="1"/>
</dbReference>
<comment type="similarity">
    <text evidence="1">Belongs to the aldehyde dehydrogenase family.</text>
</comment>
<dbReference type="InterPro" id="IPR016162">
    <property type="entry name" value="Ald_DH_N"/>
</dbReference>
<dbReference type="Proteomes" id="UP000756710">
    <property type="component" value="Unassembled WGS sequence"/>
</dbReference>
<evidence type="ECO:0000256" key="2">
    <source>
        <dbReference type="ARBA" id="ARBA00023002"/>
    </source>
</evidence>
<dbReference type="GO" id="GO:0008886">
    <property type="term" value="F:glyceraldehyde-3-phosphate dehydrogenase (NADP+) (non-phosphorylating) activity"/>
    <property type="evidence" value="ECO:0007669"/>
    <property type="project" value="UniProtKB-EC"/>
</dbReference>
<dbReference type="Gene3D" id="3.40.309.10">
    <property type="entry name" value="Aldehyde Dehydrogenase, Chain A, domain 2"/>
    <property type="match status" value="1"/>
</dbReference>
<dbReference type="RefSeq" id="WP_209468889.1">
    <property type="nucleotide sequence ID" value="NZ_BAABDR010000007.1"/>
</dbReference>
<feature type="domain" description="Aldehyde dehydrogenase" evidence="3">
    <location>
        <begin position="20"/>
        <end position="488"/>
    </location>
</feature>
<dbReference type="EC" id="1.2.1.9" evidence="4"/>
<accession>A0ABS4N0I1</accession>
<dbReference type="InterPro" id="IPR016161">
    <property type="entry name" value="Ald_DH/histidinol_DH"/>
</dbReference>
<dbReference type="InterPro" id="IPR015590">
    <property type="entry name" value="Aldehyde_DH_dom"/>
</dbReference>
<evidence type="ECO:0000259" key="3">
    <source>
        <dbReference type="Pfam" id="PF00171"/>
    </source>
</evidence>
<evidence type="ECO:0000256" key="1">
    <source>
        <dbReference type="ARBA" id="ARBA00009986"/>
    </source>
</evidence>
<keyword evidence="2 4" id="KW-0560">Oxidoreductase</keyword>
<organism evidence="4 5">
    <name type="scientific">Streptomyces iranensis</name>
    <dbReference type="NCBI Taxonomy" id="576784"/>
    <lineage>
        <taxon>Bacteria</taxon>
        <taxon>Bacillati</taxon>
        <taxon>Actinomycetota</taxon>
        <taxon>Actinomycetes</taxon>
        <taxon>Kitasatosporales</taxon>
        <taxon>Streptomycetaceae</taxon>
        <taxon>Streptomyces</taxon>
        <taxon>Streptomyces violaceusniger group</taxon>
    </lineage>
</organism>
<name>A0ABS4N0I1_9ACTN</name>
<dbReference type="EMBL" id="JAGGLR010000017">
    <property type="protein sequence ID" value="MBP2064937.1"/>
    <property type="molecule type" value="Genomic_DNA"/>
</dbReference>
<evidence type="ECO:0000313" key="4">
    <source>
        <dbReference type="EMBL" id="MBP2064937.1"/>
    </source>
</evidence>
<dbReference type="InterPro" id="IPR016163">
    <property type="entry name" value="Ald_DH_C"/>
</dbReference>
<dbReference type="PANTHER" id="PTHR42991">
    <property type="entry name" value="ALDEHYDE DEHYDROGENASE"/>
    <property type="match status" value="1"/>
</dbReference>
<protein>
    <submittedName>
        <fullName evidence="4">Glyceraldehyde-3-phosphate dehydrogenase (NADP+)</fullName>
        <ecNumber evidence="4">1.2.1.9</ecNumber>
    </submittedName>
</protein>
<proteinExistence type="inferred from homology"/>
<dbReference type="SUPFAM" id="SSF53720">
    <property type="entry name" value="ALDH-like"/>
    <property type="match status" value="1"/>
</dbReference>
<keyword evidence="5" id="KW-1185">Reference proteome</keyword>
<reference evidence="4 5" key="1">
    <citation type="submission" date="2021-03" db="EMBL/GenBank/DDBJ databases">
        <title>Genomic Encyclopedia of Type Strains, Phase IV (KMG-IV): sequencing the most valuable type-strain genomes for metagenomic binning, comparative biology and taxonomic classification.</title>
        <authorList>
            <person name="Goeker M."/>
        </authorList>
    </citation>
    <scope>NUCLEOTIDE SEQUENCE [LARGE SCALE GENOMIC DNA]</scope>
    <source>
        <strain evidence="4 5">DSM 41954</strain>
    </source>
</reference>
<comment type="caution">
    <text evidence="4">The sequence shown here is derived from an EMBL/GenBank/DDBJ whole genome shotgun (WGS) entry which is preliminary data.</text>
</comment>
<dbReference type="PANTHER" id="PTHR42991:SF1">
    <property type="entry name" value="ALDEHYDE DEHYDROGENASE"/>
    <property type="match status" value="1"/>
</dbReference>
<sequence length="492" mass="52875">MTTATVPMILAGEEVASSAAASITNPYTQKVVGECYQADAEQADKAVAAAASAFGVTRRMPRYRRAEILNSLADLIERDRAPLSRLIAEEAGKPLFDARGEVARAILNCRGAAEEAKRIAGHEVPLDMDGDVARYQSTVTTTDRGTVSGVDRRLAIAKLFPLGPILAIAPFNFPLNLTLHKVAPAIAAGNPVILKPSPQAPLTALHLGRLILEAGLPPESISVLPCDNAVAEQMVRDARIRMMSFTGSARVGWYLKSIAPKIRTTLELGGNGGVLIDETSDIEFAARRSARGANVYAGQYCIGVQRLIVHESRYEEFLERLLAEVAALKVGDPLEEATDLGPVIDERSATRIAGWIDEAARQGARVLTGGEREGAVVTPSVIVDTSRDMKVECEEIFGPVCTVKPYRDWDEGVALLNDSKYGLQAGIFTHDITRALGAMPDVESGGLMINDVPIFRVDNMPFGGVKDSGFGIEGTRYAIESMMQLKLVMMNG</sequence>
<dbReference type="InterPro" id="IPR051020">
    <property type="entry name" value="ALDH-related_metabolic_enz"/>
</dbReference>
<evidence type="ECO:0000313" key="5">
    <source>
        <dbReference type="Proteomes" id="UP000756710"/>
    </source>
</evidence>